<dbReference type="GeneID" id="64635251"/>
<comment type="caution">
    <text evidence="1">The sequence shown here is derived from an EMBL/GenBank/DDBJ whole genome shotgun (WGS) entry which is preliminary data.</text>
</comment>
<evidence type="ECO:0000313" key="2">
    <source>
        <dbReference type="Proteomes" id="UP000807769"/>
    </source>
</evidence>
<gene>
    <name evidence="1" type="ORF">BJ212DRAFT_1487103</name>
</gene>
<accession>A0A9P7J572</accession>
<dbReference type="AlphaFoldDB" id="A0A9P7J572"/>
<keyword evidence="2" id="KW-1185">Reference proteome</keyword>
<protein>
    <submittedName>
        <fullName evidence="1">Uncharacterized protein</fullName>
    </submittedName>
</protein>
<evidence type="ECO:0000313" key="1">
    <source>
        <dbReference type="EMBL" id="KAG1803242.1"/>
    </source>
</evidence>
<dbReference type="OrthoDB" id="3052421at2759"/>
<organism evidence="1 2">
    <name type="scientific">Suillus subaureus</name>
    <dbReference type="NCBI Taxonomy" id="48587"/>
    <lineage>
        <taxon>Eukaryota</taxon>
        <taxon>Fungi</taxon>
        <taxon>Dikarya</taxon>
        <taxon>Basidiomycota</taxon>
        <taxon>Agaricomycotina</taxon>
        <taxon>Agaricomycetes</taxon>
        <taxon>Agaricomycetidae</taxon>
        <taxon>Boletales</taxon>
        <taxon>Suillineae</taxon>
        <taxon>Suillaceae</taxon>
        <taxon>Suillus</taxon>
    </lineage>
</organism>
<dbReference type="Proteomes" id="UP000807769">
    <property type="component" value="Unassembled WGS sequence"/>
</dbReference>
<proteinExistence type="predicted"/>
<name>A0A9P7J572_9AGAM</name>
<reference evidence="1" key="1">
    <citation type="journal article" date="2020" name="New Phytol.">
        <title>Comparative genomics reveals dynamic genome evolution in host specialist ectomycorrhizal fungi.</title>
        <authorList>
            <person name="Lofgren L.A."/>
            <person name="Nguyen N.H."/>
            <person name="Vilgalys R."/>
            <person name="Ruytinx J."/>
            <person name="Liao H.L."/>
            <person name="Branco S."/>
            <person name="Kuo A."/>
            <person name="LaButti K."/>
            <person name="Lipzen A."/>
            <person name="Andreopoulos W."/>
            <person name="Pangilinan J."/>
            <person name="Riley R."/>
            <person name="Hundley H."/>
            <person name="Na H."/>
            <person name="Barry K."/>
            <person name="Grigoriev I.V."/>
            <person name="Stajich J.E."/>
            <person name="Kennedy P.G."/>
        </authorList>
    </citation>
    <scope>NUCLEOTIDE SEQUENCE</scope>
    <source>
        <strain evidence="1">MN1</strain>
    </source>
</reference>
<dbReference type="RefSeq" id="XP_041186503.1">
    <property type="nucleotide sequence ID" value="XM_041341235.1"/>
</dbReference>
<sequence length="57" mass="5970">MLFDLLVNGWIAAAHPEEHAGHMVAAKNGENAKAILSNTVEYVGQSVKILLAAANLG</sequence>
<dbReference type="EMBL" id="JABBWG010000069">
    <property type="protein sequence ID" value="KAG1803242.1"/>
    <property type="molecule type" value="Genomic_DNA"/>
</dbReference>